<feature type="region of interest" description="Disordered" evidence="1">
    <location>
        <begin position="416"/>
        <end position="692"/>
    </location>
</feature>
<feature type="compositionally biased region" description="Polar residues" evidence="1">
    <location>
        <begin position="369"/>
        <end position="399"/>
    </location>
</feature>
<feature type="compositionally biased region" description="Low complexity" evidence="1">
    <location>
        <begin position="782"/>
        <end position="823"/>
    </location>
</feature>
<feature type="region of interest" description="Disordered" evidence="1">
    <location>
        <begin position="726"/>
        <end position="878"/>
    </location>
</feature>
<feature type="compositionally biased region" description="Polar residues" evidence="1">
    <location>
        <begin position="824"/>
        <end position="835"/>
    </location>
</feature>
<feature type="compositionally biased region" description="Basic and acidic residues" evidence="1">
    <location>
        <begin position="836"/>
        <end position="849"/>
    </location>
</feature>
<feature type="compositionally biased region" description="Polar residues" evidence="1">
    <location>
        <begin position="650"/>
        <end position="674"/>
    </location>
</feature>
<dbReference type="AlphaFoldDB" id="A0AAV2QAX1"/>
<feature type="compositionally biased region" description="Low complexity" evidence="1">
    <location>
        <begin position="863"/>
        <end position="874"/>
    </location>
</feature>
<feature type="compositionally biased region" description="Low complexity" evidence="1">
    <location>
        <begin position="675"/>
        <end position="689"/>
    </location>
</feature>
<organism evidence="2 3">
    <name type="scientific">Meganyctiphanes norvegica</name>
    <name type="common">Northern krill</name>
    <name type="synonym">Thysanopoda norvegica</name>
    <dbReference type="NCBI Taxonomy" id="48144"/>
    <lineage>
        <taxon>Eukaryota</taxon>
        <taxon>Metazoa</taxon>
        <taxon>Ecdysozoa</taxon>
        <taxon>Arthropoda</taxon>
        <taxon>Crustacea</taxon>
        <taxon>Multicrustacea</taxon>
        <taxon>Malacostraca</taxon>
        <taxon>Eumalacostraca</taxon>
        <taxon>Eucarida</taxon>
        <taxon>Euphausiacea</taxon>
        <taxon>Euphausiidae</taxon>
        <taxon>Meganyctiphanes</taxon>
    </lineage>
</organism>
<dbReference type="EMBL" id="CAXKWB010004752">
    <property type="protein sequence ID" value="CAL4075187.1"/>
    <property type="molecule type" value="Genomic_DNA"/>
</dbReference>
<feature type="compositionally biased region" description="Polar residues" evidence="1">
    <location>
        <begin position="544"/>
        <end position="581"/>
    </location>
</feature>
<feature type="compositionally biased region" description="Polar residues" evidence="1">
    <location>
        <begin position="733"/>
        <end position="748"/>
    </location>
</feature>
<gene>
    <name evidence="2" type="ORF">MNOR_LOCUS9719</name>
</gene>
<comment type="caution">
    <text evidence="2">The sequence shown here is derived from an EMBL/GenBank/DDBJ whole genome shotgun (WGS) entry which is preliminary data.</text>
</comment>
<protein>
    <submittedName>
        <fullName evidence="2">Uncharacterized protein</fullName>
    </submittedName>
</protein>
<keyword evidence="3" id="KW-1185">Reference proteome</keyword>
<feature type="region of interest" description="Disordered" evidence="1">
    <location>
        <begin position="891"/>
        <end position="927"/>
    </location>
</feature>
<feature type="compositionally biased region" description="Basic and acidic residues" evidence="1">
    <location>
        <begin position="180"/>
        <end position="198"/>
    </location>
</feature>
<evidence type="ECO:0000256" key="1">
    <source>
        <dbReference type="SAM" id="MobiDB-lite"/>
    </source>
</evidence>
<name>A0AAV2QAX1_MEGNR</name>
<reference evidence="2 3" key="1">
    <citation type="submission" date="2024-05" db="EMBL/GenBank/DDBJ databases">
        <authorList>
            <person name="Wallberg A."/>
        </authorList>
    </citation>
    <scope>NUCLEOTIDE SEQUENCE [LARGE SCALE GENOMIC DNA]</scope>
</reference>
<feature type="compositionally biased region" description="Basic and acidic residues" evidence="1">
    <location>
        <begin position="584"/>
        <end position="594"/>
    </location>
</feature>
<feature type="region of interest" description="Disordered" evidence="1">
    <location>
        <begin position="308"/>
        <end position="399"/>
    </location>
</feature>
<feature type="compositionally biased region" description="Polar residues" evidence="1">
    <location>
        <begin position="460"/>
        <end position="493"/>
    </location>
</feature>
<feature type="compositionally biased region" description="Low complexity" evidence="1">
    <location>
        <begin position="893"/>
        <end position="905"/>
    </location>
</feature>
<accession>A0AAV2QAX1</accession>
<evidence type="ECO:0000313" key="3">
    <source>
        <dbReference type="Proteomes" id="UP001497623"/>
    </source>
</evidence>
<feature type="compositionally biased region" description="Basic and acidic residues" evidence="1">
    <location>
        <begin position="753"/>
        <end position="771"/>
    </location>
</feature>
<proteinExistence type="predicted"/>
<evidence type="ECO:0000313" key="2">
    <source>
        <dbReference type="EMBL" id="CAL4075187.1"/>
    </source>
</evidence>
<feature type="region of interest" description="Disordered" evidence="1">
    <location>
        <begin position="259"/>
        <end position="286"/>
    </location>
</feature>
<feature type="compositionally biased region" description="Low complexity" evidence="1">
    <location>
        <begin position="639"/>
        <end position="649"/>
    </location>
</feature>
<feature type="compositionally biased region" description="Polar residues" evidence="1">
    <location>
        <begin position="318"/>
        <end position="332"/>
    </location>
</feature>
<sequence length="971" mass="106525">MSPRGNLSPMPPNPMGPPFLPMEYPTYPMYPYDPYMGPDPILGPEMAFLPGAHHPNPEFLHREYLHPDYPLEYPLDYGHGGPIPGPHPGVMPGVWGPHGRHLDDWPPPSPEQAQQLIHHVVRNPSRSSADDDDTTLGKSLQPGVNPRSGHRLTSVGHSDSSGRSSPTDLRSRPIGRKSSGVREDFRVGDPVMERDPRGHMKQTTQLPHFSSGKDSGFEEAPIVEEMGTLSGRTGTAGRGGGGGGFIVSGVFNDSSKMYIPAPPSPTPDYDDDDDEDTDGNESDILNGSQFYVVGTEEYGNLPAHIKKKKLAARDSLSDDSLQGANMNKSKQVPIQKPGTPLQNMMHEFHQGLPPPDQEEHGFSDDSLEDLTSSPSRPSTVSQKNIRQNSLESLASMESSTASFDYISTGQVRNANYGKFRSRANSNGNNNGKNDKKDLNGKVKTSSPKTPESEAFFISLDDNTVSPENGNKSSGKFNRQGSKESPQNGGSNQIKRGDSFEKVRHMLKEGLIEGLDEKPPEFVPPPPLKRASNGNHSEDRADSGMGSTASTTRTDESGGSDNHSEHSGTPTSLVSPRTQDANRTPLERGRLKETVRSISSMASEDMERNRDESEEVEVTVRHTIATESPPLPPPREESLTRLTSRISSSTPPVSNRRISNTPKESPNSRLQNTPVNNRLPSTPSSSRNSSWLHSKSKDEMLELASNRSLEFSGDKVTHVDDLYGRQVAHKKESMSTNNGSIASNYSNPDPDNPLTDREFLENLKNLEPRPRPDTLAVISEDQGSVGSRGSRTGRLLSRLSDSVRSGSRTPTPSSSTSSASKATTQKLNSSSRSSTRIHGDIIREPWRASLRESALPSPQDFGRLPSLSPSAVPLSRDGSGRFRSIEDLAEQYNSSSLQQQQESLLSSKKKKHSTLPPNLTPADMKKENKELRRATSLMCGKKGKDEGESSKFRFNFFRGFWRRKQYSFDNKV</sequence>
<feature type="compositionally biased region" description="Low complexity" evidence="1">
    <location>
        <begin position="154"/>
        <end position="165"/>
    </location>
</feature>
<dbReference type="Proteomes" id="UP001497623">
    <property type="component" value="Unassembled WGS sequence"/>
</dbReference>
<feature type="compositionally biased region" description="Basic and acidic residues" evidence="1">
    <location>
        <begin position="494"/>
        <end position="519"/>
    </location>
</feature>
<feature type="compositionally biased region" description="Acidic residues" evidence="1">
    <location>
        <begin position="268"/>
        <end position="281"/>
    </location>
</feature>
<feature type="region of interest" description="Disordered" evidence="1">
    <location>
        <begin position="88"/>
        <end position="215"/>
    </location>
</feature>